<evidence type="ECO:0000313" key="4">
    <source>
        <dbReference type="EMBL" id="WMW78282.1"/>
    </source>
</evidence>
<feature type="domain" description="PKD/Chitinase" evidence="3">
    <location>
        <begin position="1822"/>
        <end position="1890"/>
    </location>
</feature>
<dbReference type="InterPro" id="IPR006946">
    <property type="entry name" value="DGR2-like_dom"/>
</dbReference>
<dbReference type="SUPFAM" id="SSF51126">
    <property type="entry name" value="Pectin lyase-like"/>
    <property type="match status" value="1"/>
</dbReference>
<dbReference type="Pfam" id="PF04862">
    <property type="entry name" value="DUF642"/>
    <property type="match status" value="1"/>
</dbReference>
<feature type="domain" description="PKD/Chitinase" evidence="3">
    <location>
        <begin position="1510"/>
        <end position="1574"/>
    </location>
</feature>
<dbReference type="InterPro" id="IPR008979">
    <property type="entry name" value="Galactose-bd-like_sf"/>
</dbReference>
<evidence type="ECO:0000259" key="3">
    <source>
        <dbReference type="SMART" id="SM00089"/>
    </source>
</evidence>
<sequence>MNQFFTSLKDTIRKTKYLFFLMLASVTLQAQTKWYVNDNSTSGDIYTTAIGNNANAGTSASAPKLTLGAAYTAAASGDIIYVDKGTFTGTGNKSLTLNKAITIIGAGTGNTIFTSHTDDRFATIAANNVSIQNLQLYDFFLATGNGQALLVNANVTGFKLTNVVMKKNYGSSGTGESIYLSSGSSSTFDGLFFSCSGFNGASGGAIKVNSCTLEVKNSAFSQSRDADGKGGAIEISGTTSVVTVDNTSFDGNSARAGGAIAQNQGKLYVTNSCFNRNYIQGDSSSSTNGGGHYYAVSTDTNLIASFTNCKFQGAFFCATTNPTGYLCESSTNTSNDGAAFSLRGTSGTFTFDTCLFDNSNMPALNFDNGLDFYVQPSGAMLLTINNCKFANDLTNLSASKARNIFISGTLNNTTQKVIVTNSGASATANRDGVTGNNFSLSGTLTTGSNSAVATSDATASCGTTIAGCTIAVNCATEANAPVITACAPNQTLSSCSGTLPDYRPLIAAFDDCDFTITQSPAPGTSLSTLGNGNHTITFTVSDQSPNSPNTTCTMVLTLSGCYTCNPSLSYPNTEVCSASAAVTPTFSPAGGTFTSASGLTIDATTGEIDPSTSTAGTYTITYTPNTSYPTCTTTSTIKITAAPAQPTIACYQTATLNAATCTWEVTGTQPAQPTLACYQTATFNTATCAWDVTGTQPAQPTLACYETATFNTSTCAWDVTGTQPAQPTLACYETATFNTSTCAWDVTGTQPAQPTLACYETATFNTSTCAWDVTGTQPEQPTLACYETATFNTSTCAWDVTGTQPAQPTLACYQTATFNTSTCAWDVTGTQPAQPTLACYETATFNTTTCAWDVTGTQPAQPTLACYETATFNTSTCAWDVTGTQPAQPTLACYETATFNTSTCAWDVTGTQPAQPTLACYETATFNTSTCAWDVTGTQPAQPTLACYETATFNTTTCGWDVTGTQPEQPTLACYETATFNTTTCAWDVTGTALTASATAGTITCNGGTTDVTVSATGGTAPYTVSPAQTGLAAGAHEFTIVDANGCTTTVSVTITEPDTLTASATAGTITCNGGTTDVTVSANGGTAPYTISPAQTGLAAGTHSFTVTDANGCTATVSVTITEPAVLSLTTTTGTIACNGGVTDVVVTPVGGTAPYTISPEQAGLSAGLHDFTVTDANGCTATATIDIPQPKSLFVTVNAGTILCNGGTTSVEIDVVGGTAPYTITPAQTGLTAGTHEFTIVDAHGCTTSTTVTLTEPAAFTASITSSKGNSFCFGETTTLSASNGASYLWNTGATTATISVAVSGTYSVTVTNSNGCQATASLAINANNCTPACPSTNNLLQNGSFENPSKYGYYGFEQMPYWTNAADGNKVEIMGANLYCVGCWTAPSDGIQFIELNANNRGNIHQDVAVLPNKSLDLSFMHRARESAVGVEKLRVTLSDPTDNSNVYTFDVTAVYGVWKKVTGSYVTGPNQTSVRVRLQTIASMFPGSGNYLDNVILNYKDCGPNRVAITGSNYICTSAASSTLSVTNTLNAVSYLWSTGATTPTITVSQAGSYYVKVTFANGTSSISDPFVVADFLTSATINGTTAFCSGTSSVLTATGGTSYLWNTGATTASITVTNSGTYSVTISNPNGCSVVKQIIVNTSACTPGYCPSSNNLLTNGSFENPAITTSWNTVSVPNWTNLVDGNKIEVHKNVLNIPIPNGSQYIELNGSTYGKIYQDVTVLTNKTLQLSFMFRGRTTSTESIKVTLYDPITNTNIYSFNSTATYNVWKKITANYTSAVNQTKVRVKIEGLTGNSPGAGNLIDDINLNYYDCANSSAVIVGNHEICNGSSTTLSLLNNNNVVSYLWSNGSTNPIISVNQPGNYSVTVTLNNGTTLTSSTFVVNECNYVINRQNDENKGKETVINYNVILYPNPTVDAFSVNIVSDSGNAIEISIYDIQGRTIETKIVKKEDLNSINIGSNLPSGIYNVVVKQGENSKSQRLIKN</sequence>
<proteinExistence type="predicted"/>
<name>A0ABY9RDL8_9FLAO</name>
<dbReference type="Pfam" id="PF18962">
    <property type="entry name" value="Por_Secre_tail"/>
    <property type="match status" value="1"/>
</dbReference>
<dbReference type="SMART" id="SM00089">
    <property type="entry name" value="PKD"/>
    <property type="match status" value="4"/>
</dbReference>
<keyword evidence="5" id="KW-1185">Reference proteome</keyword>
<organism evidence="4 5">
    <name type="scientific">Flavobacterium nakdongensis</name>
    <dbReference type="NCBI Taxonomy" id="3073563"/>
    <lineage>
        <taxon>Bacteria</taxon>
        <taxon>Pseudomonadati</taxon>
        <taxon>Bacteroidota</taxon>
        <taxon>Flavobacteriia</taxon>
        <taxon>Flavobacteriales</taxon>
        <taxon>Flavobacteriaceae</taxon>
        <taxon>Flavobacterium</taxon>
    </lineage>
</organism>
<dbReference type="RefSeq" id="WP_309532598.1">
    <property type="nucleotide sequence ID" value="NZ_CP133721.1"/>
</dbReference>
<dbReference type="InterPro" id="IPR011050">
    <property type="entry name" value="Pectin_lyase_fold/virulence"/>
</dbReference>
<dbReference type="InterPro" id="IPR026444">
    <property type="entry name" value="Secre_tail"/>
</dbReference>
<keyword evidence="1 2" id="KW-0732">Signal</keyword>
<dbReference type="EMBL" id="CP133721">
    <property type="protein sequence ID" value="WMW78282.1"/>
    <property type="molecule type" value="Genomic_DNA"/>
</dbReference>
<evidence type="ECO:0000256" key="1">
    <source>
        <dbReference type="ARBA" id="ARBA00022729"/>
    </source>
</evidence>
<dbReference type="SUPFAM" id="SSF49785">
    <property type="entry name" value="Galactose-binding domain-like"/>
    <property type="match status" value="1"/>
</dbReference>
<evidence type="ECO:0000313" key="5">
    <source>
        <dbReference type="Proteomes" id="UP001180481"/>
    </source>
</evidence>
<gene>
    <name evidence="4" type="ORF">RF683_02225</name>
</gene>
<feature type="domain" description="PKD/Chitinase" evidence="3">
    <location>
        <begin position="1259"/>
        <end position="1332"/>
    </location>
</feature>
<feature type="chain" id="PRO_5045112248" evidence="2">
    <location>
        <begin position="31"/>
        <end position="1990"/>
    </location>
</feature>
<protein>
    <submittedName>
        <fullName evidence="4">DUF642 domain-containing protein</fullName>
    </submittedName>
</protein>
<feature type="domain" description="PKD/Chitinase" evidence="3">
    <location>
        <begin position="1577"/>
        <end position="1648"/>
    </location>
</feature>
<accession>A0ABY9RDL8</accession>
<dbReference type="Gene3D" id="2.60.120.260">
    <property type="entry name" value="Galactose-binding domain-like"/>
    <property type="match status" value="2"/>
</dbReference>
<dbReference type="Proteomes" id="UP001180481">
    <property type="component" value="Chromosome"/>
</dbReference>
<feature type="signal peptide" evidence="2">
    <location>
        <begin position="1"/>
        <end position="30"/>
    </location>
</feature>
<evidence type="ECO:0000256" key="2">
    <source>
        <dbReference type="SAM" id="SignalP"/>
    </source>
</evidence>
<dbReference type="NCBIfam" id="TIGR04183">
    <property type="entry name" value="Por_Secre_tail"/>
    <property type="match status" value="1"/>
</dbReference>
<dbReference type="InterPro" id="IPR022409">
    <property type="entry name" value="PKD/Chitinase_dom"/>
</dbReference>
<reference evidence="4" key="1">
    <citation type="submission" date="2023-09" db="EMBL/GenBank/DDBJ databases">
        <title>Flavobacterium sp. 20NA77.7 isolated from freshwater.</title>
        <authorList>
            <person name="Le V."/>
            <person name="Ko S.-R."/>
            <person name="Ahn C.-Y."/>
            <person name="Oh H.-M."/>
        </authorList>
    </citation>
    <scope>NUCLEOTIDE SEQUENCE</scope>
    <source>
        <strain evidence="4">20NA77.7</strain>
    </source>
</reference>